<feature type="transmembrane region" description="Helical" evidence="6">
    <location>
        <begin position="40"/>
        <end position="63"/>
    </location>
</feature>
<feature type="transmembrane region" description="Helical" evidence="6">
    <location>
        <begin position="228"/>
        <end position="247"/>
    </location>
</feature>
<evidence type="ECO:0000256" key="3">
    <source>
        <dbReference type="ARBA" id="ARBA00022692"/>
    </source>
</evidence>
<feature type="transmembrane region" description="Helical" evidence="6">
    <location>
        <begin position="162"/>
        <end position="180"/>
    </location>
</feature>
<dbReference type="PANTHER" id="PTHR45649">
    <property type="entry name" value="AMINO-ACID PERMEASE BAT1"/>
    <property type="match status" value="1"/>
</dbReference>
<dbReference type="EMBL" id="JBITLV010000002">
    <property type="protein sequence ID" value="MFI7586880.1"/>
    <property type="molecule type" value="Genomic_DNA"/>
</dbReference>
<accession>A0ABW8AKH8</accession>
<comment type="caution">
    <text evidence="7">The sequence shown here is derived from an EMBL/GenBank/DDBJ whole genome shotgun (WGS) entry which is preliminary data.</text>
</comment>
<dbReference type="InterPro" id="IPR002293">
    <property type="entry name" value="AA/rel_permease1"/>
</dbReference>
<feature type="transmembrane region" description="Helical" evidence="6">
    <location>
        <begin position="486"/>
        <end position="506"/>
    </location>
</feature>
<name>A0ABW8AKH8_9ACTN</name>
<feature type="transmembrane region" description="Helical" evidence="6">
    <location>
        <begin position="319"/>
        <end position="338"/>
    </location>
</feature>
<feature type="transmembrane region" description="Helical" evidence="6">
    <location>
        <begin position="445"/>
        <end position="466"/>
    </location>
</feature>
<evidence type="ECO:0000256" key="6">
    <source>
        <dbReference type="SAM" id="Phobius"/>
    </source>
</evidence>
<organism evidence="7 8">
    <name type="scientific">Spongisporangium articulatum</name>
    <dbReference type="NCBI Taxonomy" id="3362603"/>
    <lineage>
        <taxon>Bacteria</taxon>
        <taxon>Bacillati</taxon>
        <taxon>Actinomycetota</taxon>
        <taxon>Actinomycetes</taxon>
        <taxon>Kineosporiales</taxon>
        <taxon>Kineosporiaceae</taxon>
        <taxon>Spongisporangium</taxon>
    </lineage>
</organism>
<keyword evidence="2" id="KW-0813">Transport</keyword>
<dbReference type="PANTHER" id="PTHR45649:SF26">
    <property type="entry name" value="OS04G0435100 PROTEIN"/>
    <property type="match status" value="1"/>
</dbReference>
<gene>
    <name evidence="7" type="ORF">ACIB24_07375</name>
</gene>
<evidence type="ECO:0000313" key="7">
    <source>
        <dbReference type="EMBL" id="MFI7586880.1"/>
    </source>
</evidence>
<reference evidence="7 8" key="1">
    <citation type="submission" date="2024-10" db="EMBL/GenBank/DDBJ databases">
        <title>The Natural Products Discovery Center: Release of the First 8490 Sequenced Strains for Exploring Actinobacteria Biosynthetic Diversity.</title>
        <authorList>
            <person name="Kalkreuter E."/>
            <person name="Kautsar S.A."/>
            <person name="Yang D."/>
            <person name="Bader C.D."/>
            <person name="Teijaro C.N."/>
            <person name="Fluegel L."/>
            <person name="Davis C.M."/>
            <person name="Simpson J.R."/>
            <person name="Lauterbach L."/>
            <person name="Steele A.D."/>
            <person name="Gui C."/>
            <person name="Meng S."/>
            <person name="Li G."/>
            <person name="Viehrig K."/>
            <person name="Ye F."/>
            <person name="Su P."/>
            <person name="Kiefer A.F."/>
            <person name="Nichols A."/>
            <person name="Cepeda A.J."/>
            <person name="Yan W."/>
            <person name="Fan B."/>
            <person name="Jiang Y."/>
            <person name="Adhikari A."/>
            <person name="Zheng C.-J."/>
            <person name="Schuster L."/>
            <person name="Cowan T.M."/>
            <person name="Smanski M.J."/>
            <person name="Chevrette M.G."/>
            <person name="De Carvalho L.P.S."/>
            <person name="Shen B."/>
        </authorList>
    </citation>
    <scope>NUCLEOTIDE SEQUENCE [LARGE SCALE GENOMIC DNA]</scope>
    <source>
        <strain evidence="7 8">NPDC049639</strain>
    </source>
</reference>
<sequence length="526" mass="56601">MSLDPDLQHHQISNPVEAHDLHDLGYEQELERNIGTYESFAAGFSFVSILTTVFQLFAFGFSFAGPGFFWTWPAVFLGQLFVAFQFAELSARWPISGAIYQWSTRLGGRIWGWVAGWVMLVAQVVTVAVAAIALQVVLPALWSGFQFIGDDPSLTSKSGSTNAAVLGMILLAITTTINAISVKLMAVINSVGVTCELVGVTLLIVALLSKSERGPGIVFNTGGLGTAGYLPALLVASLMAGYVLVGFDSAAELSEETKDARGTAPRTILRALSFSGLFGGLLLLAALMASPSTKVDSDVSVGGMAYIVTARLGDVLGRVFIADVVIAACVCTLAIQVATTRMMFSMARDRALPFSTYLSKVSPRTHTPIGPAVVVGVLTMAVLVLNIFQPAMYTALASVCIMLLYIAYLMVTAPLLLRRFQGWPEVGAPQAKTATGKELFRLGRWALPLNVLAVVWGVAMTINLAWPRRDVYNPDFVGPEHWYLQYFAFVFLGFTLLLGAVAYQVVKVQNQQVLDALDPDLNPEPA</sequence>
<feature type="transmembrane region" description="Helical" evidence="6">
    <location>
        <begin position="395"/>
        <end position="417"/>
    </location>
</feature>
<feature type="transmembrane region" description="Helical" evidence="6">
    <location>
        <begin position="69"/>
        <end position="89"/>
    </location>
</feature>
<evidence type="ECO:0000256" key="2">
    <source>
        <dbReference type="ARBA" id="ARBA00022448"/>
    </source>
</evidence>
<comment type="subcellular location">
    <subcellularLocation>
        <location evidence="1">Membrane</location>
        <topology evidence="1">Multi-pass membrane protein</topology>
    </subcellularLocation>
</comment>
<evidence type="ECO:0000256" key="1">
    <source>
        <dbReference type="ARBA" id="ARBA00004141"/>
    </source>
</evidence>
<evidence type="ECO:0000256" key="5">
    <source>
        <dbReference type="ARBA" id="ARBA00023136"/>
    </source>
</evidence>
<feature type="transmembrane region" description="Helical" evidence="6">
    <location>
        <begin position="110"/>
        <end position="142"/>
    </location>
</feature>
<dbReference type="Gene3D" id="1.20.1740.10">
    <property type="entry name" value="Amino acid/polyamine transporter I"/>
    <property type="match status" value="1"/>
</dbReference>
<dbReference type="PIRSF" id="PIRSF006060">
    <property type="entry name" value="AA_transporter"/>
    <property type="match status" value="1"/>
</dbReference>
<feature type="transmembrane region" description="Helical" evidence="6">
    <location>
        <begin position="268"/>
        <end position="289"/>
    </location>
</feature>
<keyword evidence="8" id="KW-1185">Reference proteome</keyword>
<dbReference type="Proteomes" id="UP001612915">
    <property type="component" value="Unassembled WGS sequence"/>
</dbReference>
<keyword evidence="5 6" id="KW-0472">Membrane</keyword>
<protein>
    <submittedName>
        <fullName evidence="7">Amino acid permease</fullName>
    </submittedName>
</protein>
<dbReference type="RefSeq" id="WP_398277457.1">
    <property type="nucleotide sequence ID" value="NZ_JBITLV010000002.1"/>
</dbReference>
<keyword evidence="4 6" id="KW-1133">Transmembrane helix</keyword>
<dbReference type="Pfam" id="PF13520">
    <property type="entry name" value="AA_permease_2"/>
    <property type="match status" value="1"/>
</dbReference>
<proteinExistence type="predicted"/>
<feature type="transmembrane region" description="Helical" evidence="6">
    <location>
        <begin position="369"/>
        <end position="389"/>
    </location>
</feature>
<feature type="transmembrane region" description="Helical" evidence="6">
    <location>
        <begin position="187"/>
        <end position="208"/>
    </location>
</feature>
<evidence type="ECO:0000256" key="4">
    <source>
        <dbReference type="ARBA" id="ARBA00022989"/>
    </source>
</evidence>
<keyword evidence="3 6" id="KW-0812">Transmembrane</keyword>
<evidence type="ECO:0000313" key="8">
    <source>
        <dbReference type="Proteomes" id="UP001612915"/>
    </source>
</evidence>